<reference evidence="2 3" key="1">
    <citation type="journal article" date="2023" name="Genome Announc.">
        <title>Pan-Genome Analyses of the Genus Cohnella and Proposal of the Novel Species Cohnella silvisoli sp. nov., Isolated from Forest Soil.</title>
        <authorList>
            <person name="Wang C."/>
            <person name="Mao L."/>
            <person name="Bao G."/>
            <person name="Zhu H."/>
        </authorList>
    </citation>
    <scope>NUCLEOTIDE SEQUENCE [LARGE SCALE GENOMIC DNA]</scope>
    <source>
        <strain evidence="2 3">NL03-T5-1</strain>
    </source>
</reference>
<comment type="caution">
    <text evidence="2">The sequence shown here is derived from an EMBL/GenBank/DDBJ whole genome shotgun (WGS) entry which is preliminary data.</text>
</comment>
<keyword evidence="3" id="KW-1185">Reference proteome</keyword>
<feature type="transmembrane region" description="Helical" evidence="1">
    <location>
        <begin position="61"/>
        <end position="81"/>
    </location>
</feature>
<evidence type="ECO:0008006" key="4">
    <source>
        <dbReference type="Google" id="ProtNLM"/>
    </source>
</evidence>
<evidence type="ECO:0000313" key="2">
    <source>
        <dbReference type="EMBL" id="MEQ4487097.1"/>
    </source>
</evidence>
<dbReference type="Proteomes" id="UP001493487">
    <property type="component" value="Unassembled WGS sequence"/>
</dbReference>
<keyword evidence="1" id="KW-1133">Transmembrane helix</keyword>
<sequence>MKIKISEMFEDAFVNTDAIQLKEDLSIDKDRVRQLVMSKINCQQAGTDKLPPKTKRISAKITLIAAAIIALLMSAVAVNAASGGKLFGAMLLNNENRHIAKEPNYASMEEVPAGTVIETSERRVLISDIINKDKLHTLNAGSVTNIAAAENNGKYAIPELLTNNGDLVVFTKVDESGWHLNKGDKLSIRFALDIKTNKYSDRTGERMEIGYIKNGVLITGFVKKEKEFSYTITADEAGEYYFYAENYSASYIIIQSGIIN</sequence>
<proteinExistence type="predicted"/>
<organism evidence="2 3">
    <name type="scientific">Cohnella silvisoli</name>
    <dbReference type="NCBI Taxonomy" id="2873699"/>
    <lineage>
        <taxon>Bacteria</taxon>
        <taxon>Bacillati</taxon>
        <taxon>Bacillota</taxon>
        <taxon>Bacilli</taxon>
        <taxon>Bacillales</taxon>
        <taxon>Paenibacillaceae</taxon>
        <taxon>Cohnella</taxon>
    </lineage>
</organism>
<accession>A0ABV1L5H2</accession>
<protein>
    <recommendedName>
        <fullName evidence="4">DUF4179 domain-containing protein</fullName>
    </recommendedName>
</protein>
<dbReference type="EMBL" id="JASKHM010000029">
    <property type="protein sequence ID" value="MEQ4487097.1"/>
    <property type="molecule type" value="Genomic_DNA"/>
</dbReference>
<evidence type="ECO:0000256" key="1">
    <source>
        <dbReference type="SAM" id="Phobius"/>
    </source>
</evidence>
<keyword evidence="1" id="KW-0812">Transmembrane</keyword>
<evidence type="ECO:0000313" key="3">
    <source>
        <dbReference type="Proteomes" id="UP001493487"/>
    </source>
</evidence>
<keyword evidence="1" id="KW-0472">Membrane</keyword>
<dbReference type="RefSeq" id="WP_232190172.1">
    <property type="nucleotide sequence ID" value="NZ_JAIOAP010000028.1"/>
</dbReference>
<gene>
    <name evidence="2" type="ORF">QJS35_32440</name>
</gene>
<name>A0ABV1L5H2_9BACL</name>